<dbReference type="PANTHER" id="PTHR24020">
    <property type="entry name" value="COLLAGEN ALPHA"/>
    <property type="match status" value="1"/>
</dbReference>
<keyword evidence="3" id="KW-1185">Reference proteome</keyword>
<proteinExistence type="predicted"/>
<evidence type="ECO:0000313" key="4">
    <source>
        <dbReference type="RefSeq" id="XP_035685304.1"/>
    </source>
</evidence>
<keyword evidence="1" id="KW-0732">Signal</keyword>
<feature type="chain" id="PRO_5039943483" evidence="1">
    <location>
        <begin position="22"/>
        <end position="483"/>
    </location>
</feature>
<sequence>MWWKVLLYVWLVSVAVCGTNAQGMGQGIGCPCNLDVMFLVDGSSSVGSEGFALAKEYIAEFIVDFKCPRIGFVQCKCEANTSIPLCYYDDLSTLLPAVSEIEFCPSQTRVGYCIKHMQCTTKWKEGVPSIVVILTDGRTLDGHYSEDAVSYAEAARDAGLETYAGAIGREVLVDESALETISGSEDRTFSTFDEDPSVLVAILTIRHCGYCYALVKYLPEKRPYPWEVDTPGRGGGRWGFWRRHLGEACEIVMSPDCWHYLLWCQTGLENAIEDLWTRVSDYAENIEFRVTERTVVAGKTLEDILEHMEDQEEKGAIGEIIAEFGSCIQEVISAFNQVMGKLRTKINEYIQSFFLTIFCDLVDYWDNIVWRIREYFRRFFTDIFNDFCELLDALIEKLSDLITKWTWLFSDKVNRFLQYVLRLARCYLRFKDLVDMFANRVARLLCRFLWWVIRRYYGISFIYPQPYEIPFVVEDLPIAPAYP</sequence>
<feature type="signal peptide" evidence="1">
    <location>
        <begin position="1"/>
        <end position="21"/>
    </location>
</feature>
<protein>
    <submittedName>
        <fullName evidence="4">Uncharacterized protein LOC118421906</fullName>
    </submittedName>
</protein>
<accession>A0A9J7LP10</accession>
<dbReference type="Gene3D" id="3.40.50.410">
    <property type="entry name" value="von Willebrand factor, type A domain"/>
    <property type="match status" value="1"/>
</dbReference>
<evidence type="ECO:0000259" key="2">
    <source>
        <dbReference type="PROSITE" id="PS50234"/>
    </source>
</evidence>
<dbReference type="SUPFAM" id="SSF53300">
    <property type="entry name" value="vWA-like"/>
    <property type="match status" value="1"/>
</dbReference>
<dbReference type="Pfam" id="PF00092">
    <property type="entry name" value="VWA"/>
    <property type="match status" value="1"/>
</dbReference>
<dbReference type="PRINTS" id="PR00453">
    <property type="entry name" value="VWFADOMAIN"/>
</dbReference>
<dbReference type="PROSITE" id="PS50234">
    <property type="entry name" value="VWFA"/>
    <property type="match status" value="1"/>
</dbReference>
<name>A0A9J7LP10_BRAFL</name>
<evidence type="ECO:0000256" key="1">
    <source>
        <dbReference type="SAM" id="SignalP"/>
    </source>
</evidence>
<dbReference type="Proteomes" id="UP000001554">
    <property type="component" value="Chromosome 8"/>
</dbReference>
<dbReference type="OMA" id="GFWRRHL"/>
<dbReference type="OrthoDB" id="10512896at2759"/>
<evidence type="ECO:0000313" key="3">
    <source>
        <dbReference type="Proteomes" id="UP000001554"/>
    </source>
</evidence>
<organism evidence="3 4">
    <name type="scientific">Branchiostoma floridae</name>
    <name type="common">Florida lancelet</name>
    <name type="synonym">Amphioxus</name>
    <dbReference type="NCBI Taxonomy" id="7739"/>
    <lineage>
        <taxon>Eukaryota</taxon>
        <taxon>Metazoa</taxon>
        <taxon>Chordata</taxon>
        <taxon>Cephalochordata</taxon>
        <taxon>Leptocardii</taxon>
        <taxon>Amphioxiformes</taxon>
        <taxon>Branchiostomatidae</taxon>
        <taxon>Branchiostoma</taxon>
    </lineage>
</organism>
<reference evidence="3" key="1">
    <citation type="journal article" date="2020" name="Nat. Ecol. Evol.">
        <title>Deeply conserved synteny resolves early events in vertebrate evolution.</title>
        <authorList>
            <person name="Simakov O."/>
            <person name="Marletaz F."/>
            <person name="Yue J.X."/>
            <person name="O'Connell B."/>
            <person name="Jenkins J."/>
            <person name="Brandt A."/>
            <person name="Calef R."/>
            <person name="Tung C.H."/>
            <person name="Huang T.K."/>
            <person name="Schmutz J."/>
            <person name="Satoh N."/>
            <person name="Yu J.K."/>
            <person name="Putnam N.H."/>
            <person name="Green R.E."/>
            <person name="Rokhsar D.S."/>
        </authorList>
    </citation>
    <scope>NUCLEOTIDE SEQUENCE [LARGE SCALE GENOMIC DNA]</scope>
    <source>
        <strain evidence="3">S238N-H82</strain>
    </source>
</reference>
<dbReference type="KEGG" id="bfo:118421906"/>
<reference evidence="4" key="2">
    <citation type="submission" date="2025-08" db="UniProtKB">
        <authorList>
            <consortium name="RefSeq"/>
        </authorList>
    </citation>
    <scope>IDENTIFICATION</scope>
    <source>
        <strain evidence="4">S238N-H82</strain>
        <tissue evidence="4">Testes</tissue>
    </source>
</reference>
<dbReference type="InterPro" id="IPR002035">
    <property type="entry name" value="VWF_A"/>
</dbReference>
<dbReference type="AlphaFoldDB" id="A0A9J7LP10"/>
<dbReference type="InterPro" id="IPR050525">
    <property type="entry name" value="ECM_Assembly_Org"/>
</dbReference>
<dbReference type="InterPro" id="IPR036465">
    <property type="entry name" value="vWFA_dom_sf"/>
</dbReference>
<dbReference type="PANTHER" id="PTHR24020:SF87">
    <property type="entry name" value="COLLAGEN ALPHA-1(VI) CHAIN-LIKE"/>
    <property type="match status" value="1"/>
</dbReference>
<feature type="domain" description="VWFA" evidence="2">
    <location>
        <begin position="35"/>
        <end position="218"/>
    </location>
</feature>
<gene>
    <name evidence="4" type="primary">LOC118421906</name>
</gene>
<dbReference type="SMART" id="SM00327">
    <property type="entry name" value="VWA"/>
    <property type="match status" value="1"/>
</dbReference>
<dbReference type="RefSeq" id="XP_035685304.1">
    <property type="nucleotide sequence ID" value="XM_035829411.1"/>
</dbReference>
<dbReference type="GeneID" id="118421906"/>